<keyword evidence="3 5" id="KW-0413">Isomerase</keyword>
<reference evidence="5" key="1">
    <citation type="submission" date="2022-07" db="EMBL/GenBank/DDBJ databases">
        <title>Parvularcula maris sp. nov., an algicidal bacterium isolated from seawater.</title>
        <authorList>
            <person name="Li F."/>
        </authorList>
    </citation>
    <scope>NUCLEOTIDE SEQUENCE</scope>
    <source>
        <strain evidence="5">BGMRC 0090</strain>
    </source>
</reference>
<dbReference type="PANTHER" id="PTHR45625:SF4">
    <property type="entry name" value="PEPTIDYLPROLYL ISOMERASE DOMAIN AND WD REPEAT-CONTAINING PROTEIN 1"/>
    <property type="match status" value="1"/>
</dbReference>
<keyword evidence="6" id="KW-1185">Reference proteome</keyword>
<evidence type="ECO:0000313" key="6">
    <source>
        <dbReference type="Proteomes" id="UP001142610"/>
    </source>
</evidence>
<feature type="domain" description="PPIase cyclophilin-type" evidence="4">
    <location>
        <begin position="42"/>
        <end position="249"/>
    </location>
</feature>
<dbReference type="Pfam" id="PF00160">
    <property type="entry name" value="Pro_isomerase"/>
    <property type="match status" value="1"/>
</dbReference>
<dbReference type="RefSeq" id="WP_256619427.1">
    <property type="nucleotide sequence ID" value="NZ_JANIBC010000005.1"/>
</dbReference>
<dbReference type="SUPFAM" id="SSF50891">
    <property type="entry name" value="Cyclophilin-like"/>
    <property type="match status" value="1"/>
</dbReference>
<dbReference type="InterPro" id="IPR044666">
    <property type="entry name" value="Cyclophilin_A-like"/>
</dbReference>
<evidence type="ECO:0000256" key="3">
    <source>
        <dbReference type="ARBA" id="ARBA00023235"/>
    </source>
</evidence>
<dbReference type="AlphaFoldDB" id="A0A9X2L9G9"/>
<organism evidence="5 6">
    <name type="scientific">Parvularcula maris</name>
    <dbReference type="NCBI Taxonomy" id="2965077"/>
    <lineage>
        <taxon>Bacteria</taxon>
        <taxon>Pseudomonadati</taxon>
        <taxon>Pseudomonadota</taxon>
        <taxon>Alphaproteobacteria</taxon>
        <taxon>Parvularculales</taxon>
        <taxon>Parvularculaceae</taxon>
        <taxon>Parvularcula</taxon>
    </lineage>
</organism>
<dbReference type="InterPro" id="IPR002130">
    <property type="entry name" value="Cyclophilin-type_PPIase_dom"/>
</dbReference>
<proteinExistence type="predicted"/>
<protein>
    <recommendedName>
        <fullName evidence="1">peptidylprolyl isomerase</fullName>
        <ecNumber evidence="1">5.2.1.8</ecNumber>
    </recommendedName>
</protein>
<dbReference type="Gene3D" id="2.40.100.10">
    <property type="entry name" value="Cyclophilin-like"/>
    <property type="match status" value="1"/>
</dbReference>
<evidence type="ECO:0000256" key="2">
    <source>
        <dbReference type="ARBA" id="ARBA00023110"/>
    </source>
</evidence>
<dbReference type="PROSITE" id="PS50072">
    <property type="entry name" value="CSA_PPIASE_2"/>
    <property type="match status" value="1"/>
</dbReference>
<evidence type="ECO:0000259" key="4">
    <source>
        <dbReference type="PROSITE" id="PS50072"/>
    </source>
</evidence>
<evidence type="ECO:0000313" key="5">
    <source>
        <dbReference type="EMBL" id="MCQ8185539.1"/>
    </source>
</evidence>
<dbReference type="GO" id="GO:0003755">
    <property type="term" value="F:peptidyl-prolyl cis-trans isomerase activity"/>
    <property type="evidence" value="ECO:0007669"/>
    <property type="project" value="UniProtKB-KW"/>
</dbReference>
<accession>A0A9X2L9G9</accession>
<dbReference type="Proteomes" id="UP001142610">
    <property type="component" value="Unassembled WGS sequence"/>
</dbReference>
<sequence>MIELIIQEDAVAEGPREIAEIMAAAPDEAWRRVPDEQLLLIDTPEGRIAVELSSVLGQDHVEQIKLLSRAGYYEGLSFYRVIEGFVAQGGDHTDDHPKGKARTSLEAEFEEKLPEGTVFTTLGVRDGYAAEVGFVGGMPAGRDASTGTSWLAHCTGAFAFGRNNGPDTASTEFYITLQPQRYLDRNLTVFGRVLSGMDVVQAAPRGVIDQDPETDDFSERLMIDSFRLAADLPEEERPAYEVMNTESDTFAELIEARKARPSAFFIYRPGHVDLCQMTIPTRTVEAEDN</sequence>
<dbReference type="EC" id="5.2.1.8" evidence="1"/>
<keyword evidence="2" id="KW-0697">Rotamase</keyword>
<name>A0A9X2L9G9_9PROT</name>
<dbReference type="InterPro" id="IPR029000">
    <property type="entry name" value="Cyclophilin-like_dom_sf"/>
</dbReference>
<dbReference type="EMBL" id="JANIBC010000005">
    <property type="protein sequence ID" value="MCQ8185539.1"/>
    <property type="molecule type" value="Genomic_DNA"/>
</dbReference>
<dbReference type="PANTHER" id="PTHR45625">
    <property type="entry name" value="PEPTIDYL-PROLYL CIS-TRANS ISOMERASE-RELATED"/>
    <property type="match status" value="1"/>
</dbReference>
<gene>
    <name evidence="5" type="ORF">NOG11_09030</name>
</gene>
<comment type="caution">
    <text evidence="5">The sequence shown here is derived from an EMBL/GenBank/DDBJ whole genome shotgun (WGS) entry which is preliminary data.</text>
</comment>
<evidence type="ECO:0000256" key="1">
    <source>
        <dbReference type="ARBA" id="ARBA00013194"/>
    </source>
</evidence>